<feature type="compositionally biased region" description="Basic and acidic residues" evidence="1">
    <location>
        <begin position="16"/>
        <end position="35"/>
    </location>
</feature>
<dbReference type="Proteomes" id="UP000249464">
    <property type="component" value="Unassembled WGS sequence"/>
</dbReference>
<evidence type="ECO:0000256" key="1">
    <source>
        <dbReference type="SAM" id="MobiDB-lite"/>
    </source>
</evidence>
<sequence>MTTAEDNHLAPSIDLDPSRSVHKSEVGQDGGHHHCDDAVTISSRISNDVFPFRTSTSPLLFSATNTLDQTLRFNGITSNTDLGAPRPQGTTSASISPSLSTTRHFPESIALRINGTFDRRSTISLRPLSCWRGVQMTSVLINFTAGACRLVYLQHVLDELADELGIALQGMQDNHRTTPPLITPSPIRPMSRLLPAKSSSPLDTSSLRRSLPGPISRKKFLSRPAPLSTSARCRQKHYCQCGSTGTLKIVINFCIALLSSLARKRHLYKMGTPPPTVTLVRTAEITMHLGEAASASSFFAIAQAKADDEVRRQNRQLAEFRTSSDGHRYSRSSHTHPNDVQYPNDPEDGDYPELPKYNEERMKMTDLMLDKYPRKVVLDSWRPIRHTALGGGEFLCCDRSCCGKRRPPTKLSVPRRANRREEVEALDTTQEAPNKLNSRKAMGPNVERTSSQIQPCPISACNGPKNHILYSATIIRARRKDRPGELFILHSGFHNHPPPPLSLSSVIGTGGTTATSA</sequence>
<feature type="compositionally biased region" description="Polar residues" evidence="1">
    <location>
        <begin position="197"/>
        <end position="208"/>
    </location>
</feature>
<feature type="region of interest" description="Disordered" evidence="1">
    <location>
        <begin position="1"/>
        <end position="35"/>
    </location>
</feature>
<feature type="region of interest" description="Disordered" evidence="1">
    <location>
        <begin position="410"/>
        <end position="451"/>
    </location>
</feature>
<feature type="compositionally biased region" description="Polar residues" evidence="1">
    <location>
        <begin position="427"/>
        <end position="436"/>
    </location>
</feature>
<gene>
    <name evidence="2" type="primary">BQ5605_C030g10836</name>
    <name evidence="2" type="ORF">BQ5605_C030G10836</name>
</gene>
<feature type="region of interest" description="Disordered" evidence="1">
    <location>
        <begin position="318"/>
        <end position="351"/>
    </location>
</feature>
<evidence type="ECO:0000313" key="3">
    <source>
        <dbReference type="Proteomes" id="UP000249464"/>
    </source>
</evidence>
<organism evidence="2 3">
    <name type="scientific">Microbotryum silenes-dioicae</name>
    <dbReference type="NCBI Taxonomy" id="796604"/>
    <lineage>
        <taxon>Eukaryota</taxon>
        <taxon>Fungi</taxon>
        <taxon>Dikarya</taxon>
        <taxon>Basidiomycota</taxon>
        <taxon>Pucciniomycotina</taxon>
        <taxon>Microbotryomycetes</taxon>
        <taxon>Microbotryales</taxon>
        <taxon>Microbotryaceae</taxon>
        <taxon>Microbotryum</taxon>
    </lineage>
</organism>
<dbReference type="AlphaFoldDB" id="A0A2X0MLI5"/>
<reference evidence="2 3" key="1">
    <citation type="submission" date="2016-11" db="EMBL/GenBank/DDBJ databases">
        <authorList>
            <person name="Jaros S."/>
            <person name="Januszkiewicz K."/>
            <person name="Wedrychowicz H."/>
        </authorList>
    </citation>
    <scope>NUCLEOTIDE SEQUENCE [LARGE SCALE GENOMIC DNA]</scope>
</reference>
<proteinExistence type="predicted"/>
<name>A0A2X0MLI5_9BASI</name>
<feature type="region of interest" description="Disordered" evidence="1">
    <location>
        <begin position="175"/>
        <end position="208"/>
    </location>
</feature>
<feature type="compositionally biased region" description="Polar residues" evidence="1">
    <location>
        <begin position="88"/>
        <end position="100"/>
    </location>
</feature>
<keyword evidence="3" id="KW-1185">Reference proteome</keyword>
<protein>
    <submittedName>
        <fullName evidence="2">BQ5605_C030g10836 protein</fullName>
    </submittedName>
</protein>
<accession>A0A2X0MLI5</accession>
<evidence type="ECO:0000313" key="2">
    <source>
        <dbReference type="EMBL" id="SGZ09040.1"/>
    </source>
</evidence>
<dbReference type="EMBL" id="FQNC01000069">
    <property type="protein sequence ID" value="SGZ09040.1"/>
    <property type="molecule type" value="Genomic_DNA"/>
</dbReference>
<feature type="region of interest" description="Disordered" evidence="1">
    <location>
        <begin position="78"/>
        <end position="100"/>
    </location>
</feature>